<evidence type="ECO:0000313" key="2">
    <source>
        <dbReference type="Proteomes" id="UP001497700"/>
    </source>
</evidence>
<proteinExistence type="predicted"/>
<organism evidence="1 2">
    <name type="scientific">Hypoxylon rubiginosum</name>
    <dbReference type="NCBI Taxonomy" id="110542"/>
    <lineage>
        <taxon>Eukaryota</taxon>
        <taxon>Fungi</taxon>
        <taxon>Dikarya</taxon>
        <taxon>Ascomycota</taxon>
        <taxon>Pezizomycotina</taxon>
        <taxon>Sordariomycetes</taxon>
        <taxon>Xylariomycetidae</taxon>
        <taxon>Xylariales</taxon>
        <taxon>Hypoxylaceae</taxon>
        <taxon>Hypoxylon</taxon>
    </lineage>
</organism>
<name>A0ACB9Z8G8_9PEZI</name>
<accession>A0ACB9Z8G8</accession>
<keyword evidence="2" id="KW-1185">Reference proteome</keyword>
<dbReference type="EMBL" id="MU393444">
    <property type="protein sequence ID" value="KAI4867724.1"/>
    <property type="molecule type" value="Genomic_DNA"/>
</dbReference>
<dbReference type="Proteomes" id="UP001497700">
    <property type="component" value="Unassembled WGS sequence"/>
</dbReference>
<sequence length="88" mass="10424">MDFSKFSRSLFFFSSSSLMWSLSPPLVLANIGDRFSFFDVKRHCHYEFLPSYRPLVFFFSSSFVLYKSIGDLLLVMQYKTLRGEESFF</sequence>
<gene>
    <name evidence="1" type="ORF">F4820DRAFT_185281</name>
</gene>
<protein>
    <submittedName>
        <fullName evidence="1">Uncharacterized protein</fullName>
    </submittedName>
</protein>
<evidence type="ECO:0000313" key="1">
    <source>
        <dbReference type="EMBL" id="KAI4867724.1"/>
    </source>
</evidence>
<reference evidence="1 2" key="1">
    <citation type="journal article" date="2022" name="New Phytol.">
        <title>Ecological generalism drives hyperdiversity of secondary metabolite gene clusters in xylarialean endophytes.</title>
        <authorList>
            <person name="Franco M.E.E."/>
            <person name="Wisecaver J.H."/>
            <person name="Arnold A.E."/>
            <person name="Ju Y.M."/>
            <person name="Slot J.C."/>
            <person name="Ahrendt S."/>
            <person name="Moore L.P."/>
            <person name="Eastman K.E."/>
            <person name="Scott K."/>
            <person name="Konkel Z."/>
            <person name="Mondo S.J."/>
            <person name="Kuo A."/>
            <person name="Hayes R.D."/>
            <person name="Haridas S."/>
            <person name="Andreopoulos B."/>
            <person name="Riley R."/>
            <person name="LaButti K."/>
            <person name="Pangilinan J."/>
            <person name="Lipzen A."/>
            <person name="Amirebrahimi M."/>
            <person name="Yan J."/>
            <person name="Adam C."/>
            <person name="Keymanesh K."/>
            <person name="Ng V."/>
            <person name="Louie K."/>
            <person name="Northen T."/>
            <person name="Drula E."/>
            <person name="Henrissat B."/>
            <person name="Hsieh H.M."/>
            <person name="Youens-Clark K."/>
            <person name="Lutzoni F."/>
            <person name="Miadlikowska J."/>
            <person name="Eastwood D.C."/>
            <person name="Hamelin R.C."/>
            <person name="Grigoriev I.V."/>
            <person name="U'Ren J.M."/>
        </authorList>
    </citation>
    <scope>NUCLEOTIDE SEQUENCE [LARGE SCALE GENOMIC DNA]</scope>
    <source>
        <strain evidence="1 2">CBS 119005</strain>
    </source>
</reference>
<comment type="caution">
    <text evidence="1">The sequence shown here is derived from an EMBL/GenBank/DDBJ whole genome shotgun (WGS) entry which is preliminary data.</text>
</comment>